<protein>
    <submittedName>
        <fullName evidence="7">Sulfate transporter</fullName>
    </submittedName>
</protein>
<feature type="domain" description="STAS" evidence="6">
    <location>
        <begin position="454"/>
        <end position="560"/>
    </location>
</feature>
<feature type="transmembrane region" description="Helical" evidence="5">
    <location>
        <begin position="297"/>
        <end position="316"/>
    </location>
</feature>
<evidence type="ECO:0000259" key="6">
    <source>
        <dbReference type="PROSITE" id="PS50801"/>
    </source>
</evidence>
<dbReference type="EMBL" id="BMPO01000014">
    <property type="protein sequence ID" value="GGK10541.1"/>
    <property type="molecule type" value="Genomic_DNA"/>
</dbReference>
<dbReference type="Pfam" id="PF00916">
    <property type="entry name" value="Sulfate_transp"/>
    <property type="match status" value="1"/>
</dbReference>
<feature type="transmembrane region" description="Helical" evidence="5">
    <location>
        <begin position="154"/>
        <end position="173"/>
    </location>
</feature>
<evidence type="ECO:0000313" key="7">
    <source>
        <dbReference type="EMBL" id="GGK10541.1"/>
    </source>
</evidence>
<feature type="transmembrane region" description="Helical" evidence="5">
    <location>
        <begin position="328"/>
        <end position="345"/>
    </location>
</feature>
<dbReference type="Gene3D" id="3.30.750.24">
    <property type="entry name" value="STAS domain"/>
    <property type="match status" value="1"/>
</dbReference>
<gene>
    <name evidence="7" type="ORF">GCM10009304_40660</name>
</gene>
<dbReference type="Pfam" id="PF01740">
    <property type="entry name" value="STAS"/>
    <property type="match status" value="1"/>
</dbReference>
<keyword evidence="2 5" id="KW-0812">Transmembrane</keyword>
<accession>A0A917Q3G0</accession>
<dbReference type="AlphaFoldDB" id="A0A917Q3G0"/>
<evidence type="ECO:0000313" key="8">
    <source>
        <dbReference type="Proteomes" id="UP000635983"/>
    </source>
</evidence>
<feature type="transmembrane region" description="Helical" evidence="5">
    <location>
        <begin position="390"/>
        <end position="418"/>
    </location>
</feature>
<feature type="transmembrane region" description="Helical" evidence="5">
    <location>
        <begin position="129"/>
        <end position="149"/>
    </location>
</feature>
<keyword evidence="3 5" id="KW-1133">Transmembrane helix</keyword>
<feature type="transmembrane region" description="Helical" evidence="5">
    <location>
        <begin position="86"/>
        <end position="117"/>
    </location>
</feature>
<reference evidence="7" key="2">
    <citation type="submission" date="2020-09" db="EMBL/GenBank/DDBJ databases">
        <authorList>
            <person name="Sun Q."/>
            <person name="Ohkuma M."/>
        </authorList>
    </citation>
    <scope>NUCLEOTIDE SEQUENCE</scope>
    <source>
        <strain evidence="7">JCM 30078</strain>
    </source>
</reference>
<dbReference type="GO" id="GO:0016020">
    <property type="term" value="C:membrane"/>
    <property type="evidence" value="ECO:0007669"/>
    <property type="project" value="UniProtKB-SubCell"/>
</dbReference>
<dbReference type="SUPFAM" id="SSF52091">
    <property type="entry name" value="SpoIIaa-like"/>
    <property type="match status" value="1"/>
</dbReference>
<dbReference type="Proteomes" id="UP000635983">
    <property type="component" value="Unassembled WGS sequence"/>
</dbReference>
<comment type="caution">
    <text evidence="7">The sequence shown here is derived from an EMBL/GenBank/DDBJ whole genome shotgun (WGS) entry which is preliminary data.</text>
</comment>
<feature type="transmembrane region" description="Helical" evidence="5">
    <location>
        <begin position="352"/>
        <end position="370"/>
    </location>
</feature>
<evidence type="ECO:0000256" key="2">
    <source>
        <dbReference type="ARBA" id="ARBA00022692"/>
    </source>
</evidence>
<keyword evidence="4 5" id="KW-0472">Membrane</keyword>
<dbReference type="InterPro" id="IPR002645">
    <property type="entry name" value="STAS_dom"/>
</dbReference>
<name>A0A917Q3G0_9PSED</name>
<feature type="transmembrane region" description="Helical" evidence="5">
    <location>
        <begin position="179"/>
        <end position="197"/>
    </location>
</feature>
<keyword evidence="8" id="KW-1185">Reference proteome</keyword>
<dbReference type="InterPro" id="IPR036513">
    <property type="entry name" value="STAS_dom_sf"/>
</dbReference>
<dbReference type="CDD" id="cd07042">
    <property type="entry name" value="STAS_SulP_like_sulfate_transporter"/>
    <property type="match status" value="1"/>
</dbReference>
<feature type="transmembrane region" description="Helical" evidence="5">
    <location>
        <begin position="204"/>
        <end position="224"/>
    </location>
</feature>
<comment type="subcellular location">
    <subcellularLocation>
        <location evidence="1">Membrane</location>
        <topology evidence="1">Multi-pass membrane protein</topology>
    </subcellularLocation>
</comment>
<dbReference type="PROSITE" id="PS50801">
    <property type="entry name" value="STAS"/>
    <property type="match status" value="1"/>
</dbReference>
<organism evidence="7 8">
    <name type="scientific">Pseudomonas matsuisoli</name>
    <dbReference type="NCBI Taxonomy" id="1515666"/>
    <lineage>
        <taxon>Bacteria</taxon>
        <taxon>Pseudomonadati</taxon>
        <taxon>Pseudomonadota</taxon>
        <taxon>Gammaproteobacteria</taxon>
        <taxon>Pseudomonadales</taxon>
        <taxon>Pseudomonadaceae</taxon>
        <taxon>Pseudomonas</taxon>
    </lineage>
</organism>
<proteinExistence type="predicted"/>
<sequence>MRAPRLTQLFPWFALVDRFSWRHDMSAGLLGAVLALPQGVAFATLAGLPPQYGVYGAVVPCIIAALAGSSRHVVTGPTNANSLALMAALSPLALVGSAHYIDLALAVTIMVGLLQLLVGGFRLGALANFISPSVLLGFTSGAAVLIALFALKDFLGLALPPGTSAFGILAFIAMHPGEIHWQALLVGAVTLAATLALRRWRPRWPTMLLGLLAGFACAQLLSVIQRAHAGIEIVGPIPSALPPFHVPDVNMTALGELSSIALALTLVALGQSLSIAKAVAARSGQTLDVNREFVGQGLANAIGGLFSSYVSCGSLNRSMPNLQAGAKTPLAAVFAAVLVVVLVAFGGGLIELIPLAAIAATLLLVAYGLVDVQRWKEVLAVSRTESVVAGVTFFATLSIPLDRAVLLGTLVSLVAYLYRTSHPAIRPLLPATHTPERRFTPIEELPLPHGEECPQLKLVRVEGSVYFGAAQHVSDQLQLFRRQKPEQRHALFMVKSMNFIDLAGNDLWRHEMQERRACGGDIFFHRPRTPVMQMFAQTGLLEKLGDGHIFSSKDQALRSIYEHLDINVCRTCTARVFKECQSRAEASDELIARSDG</sequence>
<evidence type="ECO:0000256" key="1">
    <source>
        <dbReference type="ARBA" id="ARBA00004141"/>
    </source>
</evidence>
<dbReference type="RefSeq" id="WP_188986099.1">
    <property type="nucleotide sequence ID" value="NZ_BMPO01000014.1"/>
</dbReference>
<evidence type="ECO:0000256" key="4">
    <source>
        <dbReference type="ARBA" id="ARBA00023136"/>
    </source>
</evidence>
<dbReference type="GO" id="GO:0055085">
    <property type="term" value="P:transmembrane transport"/>
    <property type="evidence" value="ECO:0007669"/>
    <property type="project" value="InterPro"/>
</dbReference>
<dbReference type="InterPro" id="IPR001902">
    <property type="entry name" value="SLC26A/SulP_fam"/>
</dbReference>
<reference evidence="7" key="1">
    <citation type="journal article" date="2014" name="Int. J. Syst. Evol. Microbiol.">
        <title>Complete genome sequence of Corynebacterium casei LMG S-19264T (=DSM 44701T), isolated from a smear-ripened cheese.</title>
        <authorList>
            <consortium name="US DOE Joint Genome Institute (JGI-PGF)"/>
            <person name="Walter F."/>
            <person name="Albersmeier A."/>
            <person name="Kalinowski J."/>
            <person name="Ruckert C."/>
        </authorList>
    </citation>
    <scope>NUCLEOTIDE SEQUENCE</scope>
    <source>
        <strain evidence="7">JCM 30078</strain>
    </source>
</reference>
<evidence type="ECO:0000256" key="5">
    <source>
        <dbReference type="SAM" id="Phobius"/>
    </source>
</evidence>
<feature type="transmembrane region" description="Helical" evidence="5">
    <location>
        <begin position="53"/>
        <end position="74"/>
    </location>
</feature>
<dbReference type="InterPro" id="IPR011547">
    <property type="entry name" value="SLC26A/SulP_dom"/>
</dbReference>
<evidence type="ECO:0000256" key="3">
    <source>
        <dbReference type="ARBA" id="ARBA00022989"/>
    </source>
</evidence>
<dbReference type="PANTHER" id="PTHR11814">
    <property type="entry name" value="SULFATE TRANSPORTER"/>
    <property type="match status" value="1"/>
</dbReference>